<sequence length="148" mass="16686">MPESQSSGKCCELKPLTKYNVCYYYAPLSSMISYAGLSVNVMNPSFVYRFHPNRDVTNYLLYWTLFGSGLYIYGRPHLRALPPKTRASYSIVGSVLFSMGSLLVWAFIRTVVPKNNALHTILGLGSSFVIARLSYDYLDYVDSLVPTK</sequence>
<keyword evidence="1" id="KW-1133">Transmembrane helix</keyword>
<name>A0A1L8D9J2_9DIPT</name>
<dbReference type="AlphaFoldDB" id="A0A1L8D9J2"/>
<dbReference type="PANTHER" id="PTHR38640">
    <property type="entry name" value="GEO09659P1"/>
    <property type="match status" value="1"/>
</dbReference>
<evidence type="ECO:0000313" key="2">
    <source>
        <dbReference type="EMBL" id="JAV03138.1"/>
    </source>
</evidence>
<evidence type="ECO:0000256" key="1">
    <source>
        <dbReference type="SAM" id="Phobius"/>
    </source>
</evidence>
<organism evidence="2">
    <name type="scientific">Nyssomyia neivai</name>
    <dbReference type="NCBI Taxonomy" id="330878"/>
    <lineage>
        <taxon>Eukaryota</taxon>
        <taxon>Metazoa</taxon>
        <taxon>Ecdysozoa</taxon>
        <taxon>Arthropoda</taxon>
        <taxon>Hexapoda</taxon>
        <taxon>Insecta</taxon>
        <taxon>Pterygota</taxon>
        <taxon>Neoptera</taxon>
        <taxon>Endopterygota</taxon>
        <taxon>Diptera</taxon>
        <taxon>Nematocera</taxon>
        <taxon>Psychodoidea</taxon>
        <taxon>Psychodidae</taxon>
        <taxon>Nyssomyia</taxon>
    </lineage>
</organism>
<feature type="transmembrane region" description="Helical" evidence="1">
    <location>
        <begin position="21"/>
        <end position="39"/>
    </location>
</feature>
<proteinExistence type="predicted"/>
<reference evidence="2" key="1">
    <citation type="submission" date="2016-12" db="EMBL/GenBank/DDBJ databases">
        <title>An insight into the sialome and mialome of the sand fly, Nyssomyia neivai.</title>
        <authorList>
            <person name="Sebastian V."/>
            <person name="Goulart T.M."/>
            <person name="Oliveira W."/>
            <person name="Calvo E."/>
            <person name="Oliveira L.F."/>
            <person name="Pinto M.C."/>
            <person name="Rosselino A.M."/>
            <person name="Ribeiro J.M."/>
        </authorList>
    </citation>
    <scope>NUCLEOTIDE SEQUENCE</scope>
</reference>
<dbReference type="PANTHER" id="PTHR38640:SF1">
    <property type="entry name" value="GEO09659P1"/>
    <property type="match status" value="1"/>
</dbReference>
<keyword evidence="1" id="KW-0812">Transmembrane</keyword>
<feature type="transmembrane region" description="Helical" evidence="1">
    <location>
        <begin position="59"/>
        <end position="75"/>
    </location>
</feature>
<accession>A0A1L8D9J2</accession>
<keyword evidence="1" id="KW-0472">Membrane</keyword>
<protein>
    <submittedName>
        <fullName evidence="2">Putative conserved plasma membrane protein</fullName>
    </submittedName>
</protein>
<feature type="transmembrane region" description="Helical" evidence="1">
    <location>
        <begin position="87"/>
        <end position="108"/>
    </location>
</feature>
<dbReference type="EMBL" id="GFDF01010946">
    <property type="protein sequence ID" value="JAV03138.1"/>
    <property type="molecule type" value="Transcribed_RNA"/>
</dbReference>